<evidence type="ECO:0008006" key="4">
    <source>
        <dbReference type="Google" id="ProtNLM"/>
    </source>
</evidence>
<dbReference type="RefSeq" id="WP_343804164.1">
    <property type="nucleotide sequence ID" value="NZ_BAAAET010000002.1"/>
</dbReference>
<sequence length="100" mass="10780">MSSNRFLKAIMLGPFLTVAVSQASADLVLPYVESSHNRWARDKALQYFADQVERVSGEKLKLEIHRGGTLMNYSGLLGSVASGTHGLSPAEAVYNKVAVG</sequence>
<reference evidence="2 3" key="1">
    <citation type="journal article" date="2019" name="Int. J. Syst. Evol. Microbiol.">
        <title>The Global Catalogue of Microorganisms (GCM) 10K type strain sequencing project: providing services to taxonomists for standard genome sequencing and annotation.</title>
        <authorList>
            <consortium name="The Broad Institute Genomics Platform"/>
            <consortium name="The Broad Institute Genome Sequencing Center for Infectious Disease"/>
            <person name="Wu L."/>
            <person name="Ma J."/>
        </authorList>
    </citation>
    <scope>NUCLEOTIDE SEQUENCE [LARGE SCALE GENOMIC DNA]</scope>
    <source>
        <strain evidence="2 3">JCM 15134</strain>
    </source>
</reference>
<accession>A0ABN1I4K4</accession>
<organism evidence="2 3">
    <name type="scientific">Marinobacterium maritimum</name>
    <dbReference type="NCBI Taxonomy" id="500162"/>
    <lineage>
        <taxon>Bacteria</taxon>
        <taxon>Pseudomonadati</taxon>
        <taxon>Pseudomonadota</taxon>
        <taxon>Gammaproteobacteria</taxon>
        <taxon>Oceanospirillales</taxon>
        <taxon>Oceanospirillaceae</taxon>
        <taxon>Marinobacterium</taxon>
    </lineage>
</organism>
<proteinExistence type="predicted"/>
<feature type="signal peptide" evidence="1">
    <location>
        <begin position="1"/>
        <end position="25"/>
    </location>
</feature>
<comment type="caution">
    <text evidence="2">The sequence shown here is derived from an EMBL/GenBank/DDBJ whole genome shotgun (WGS) entry which is preliminary data.</text>
</comment>
<evidence type="ECO:0000256" key="1">
    <source>
        <dbReference type="SAM" id="SignalP"/>
    </source>
</evidence>
<keyword evidence="1" id="KW-0732">Signal</keyword>
<evidence type="ECO:0000313" key="3">
    <source>
        <dbReference type="Proteomes" id="UP001499915"/>
    </source>
</evidence>
<feature type="chain" id="PRO_5046884364" description="C4-dicarboxylate ABC transporter substrate-binding protein" evidence="1">
    <location>
        <begin position="26"/>
        <end position="100"/>
    </location>
</feature>
<gene>
    <name evidence="2" type="ORF">GCM10009104_13280</name>
</gene>
<dbReference type="InterPro" id="IPR038404">
    <property type="entry name" value="TRAP_DctP_sf"/>
</dbReference>
<evidence type="ECO:0000313" key="2">
    <source>
        <dbReference type="EMBL" id="GAA0688440.1"/>
    </source>
</evidence>
<dbReference type="Proteomes" id="UP001499915">
    <property type="component" value="Unassembled WGS sequence"/>
</dbReference>
<dbReference type="Gene3D" id="3.40.190.170">
    <property type="entry name" value="Bacterial extracellular solute-binding protein, family 7"/>
    <property type="match status" value="1"/>
</dbReference>
<dbReference type="EMBL" id="BAAAET010000002">
    <property type="protein sequence ID" value="GAA0688440.1"/>
    <property type="molecule type" value="Genomic_DNA"/>
</dbReference>
<protein>
    <recommendedName>
        <fullName evidence="4">C4-dicarboxylate ABC transporter substrate-binding protein</fullName>
    </recommendedName>
</protein>
<keyword evidence="3" id="KW-1185">Reference proteome</keyword>
<name>A0ABN1I4K4_9GAMM</name>